<keyword evidence="8" id="KW-0735">Signal-anchor</keyword>
<evidence type="ECO:0000256" key="7">
    <source>
        <dbReference type="ARBA" id="ARBA00022824"/>
    </source>
</evidence>
<evidence type="ECO:0000256" key="2">
    <source>
        <dbReference type="ARBA" id="ARBA00004648"/>
    </source>
</evidence>
<organism evidence="15 16">
    <name type="scientific">Capnocytophaga granulosa</name>
    <dbReference type="NCBI Taxonomy" id="45242"/>
    <lineage>
        <taxon>Bacteria</taxon>
        <taxon>Pseudomonadati</taxon>
        <taxon>Bacteroidota</taxon>
        <taxon>Flavobacteriia</taxon>
        <taxon>Flavobacteriales</taxon>
        <taxon>Flavobacteriaceae</taxon>
        <taxon>Capnocytophaga</taxon>
    </lineage>
</organism>
<name>A0A1H2S3D7_9FLAO</name>
<dbReference type="PANTHER" id="PTHR46025:SF3">
    <property type="entry name" value="XYLOSYLTRANSFERASE OXT"/>
    <property type="match status" value="1"/>
</dbReference>
<keyword evidence="6" id="KW-0479">Metal-binding</keyword>
<keyword evidence="7" id="KW-0256">Endoplasmic reticulum</keyword>
<sequence>MQKNYLILAHKNPQQLYRLIKALDDGKSQFFIHVDAKTAIEPFTALFQEEHIIFIDKRERCVWGGFSIVQATIHLMEAAAEVHSKGFFILISGQDYPIKPIKELDNFLQQNKDLDFMKFTCLEGCDWKDKMVKDKLEHYQILHSERRGNSDCYPPFFRSSILQKITILWHLLKRRISKKNFKFIYHARERKAPFAQQYAGSQWWAFKENTFYILLDYIQEKRQLLEDYYQYTSCPDEIYFHSILVNLQATHKEIKIKPSLTYVNWERKGVPLPVLFTQNDFEELTSQKEYFFARKFDMDVDREILDSLNDFINRRNK</sequence>
<dbReference type="InterPro" id="IPR043538">
    <property type="entry name" value="XYLT"/>
</dbReference>
<proteinExistence type="predicted"/>
<keyword evidence="5" id="KW-0812">Transmembrane</keyword>
<evidence type="ECO:0000256" key="14">
    <source>
        <dbReference type="ARBA" id="ARBA00042865"/>
    </source>
</evidence>
<keyword evidence="11" id="KW-0472">Membrane</keyword>
<gene>
    <name evidence="15" type="ORF">SAMN05444420_101651</name>
</gene>
<dbReference type="GO" id="GO:0015012">
    <property type="term" value="P:heparan sulfate proteoglycan biosynthetic process"/>
    <property type="evidence" value="ECO:0007669"/>
    <property type="project" value="TreeGrafter"/>
</dbReference>
<evidence type="ECO:0000313" key="16">
    <source>
        <dbReference type="Proteomes" id="UP000182771"/>
    </source>
</evidence>
<keyword evidence="3" id="KW-0328">Glycosyltransferase</keyword>
<dbReference type="RefSeq" id="WP_016419891.1">
    <property type="nucleotide sequence ID" value="NZ_FNND01000001.1"/>
</dbReference>
<dbReference type="OrthoDB" id="7943907at2"/>
<evidence type="ECO:0000256" key="5">
    <source>
        <dbReference type="ARBA" id="ARBA00022692"/>
    </source>
</evidence>
<comment type="subcellular location">
    <subcellularLocation>
        <location evidence="2">Endoplasmic reticulum membrane</location>
        <topology evidence="2">Single-pass type II membrane protein</topology>
    </subcellularLocation>
    <subcellularLocation>
        <location evidence="1">Golgi apparatus membrane</location>
        <topology evidence="1">Single-pass type II membrane protein</topology>
    </subcellularLocation>
</comment>
<dbReference type="InterPro" id="IPR003406">
    <property type="entry name" value="Glyco_trans_14"/>
</dbReference>
<accession>A0A1H2S3D7</accession>
<dbReference type="PANTHER" id="PTHR46025">
    <property type="entry name" value="XYLOSYLTRANSFERASE OXT"/>
    <property type="match status" value="1"/>
</dbReference>
<keyword evidence="13" id="KW-0325">Glycoprotein</keyword>
<dbReference type="GO" id="GO:0030158">
    <property type="term" value="F:protein xylosyltransferase activity"/>
    <property type="evidence" value="ECO:0007669"/>
    <property type="project" value="InterPro"/>
</dbReference>
<dbReference type="GeneID" id="85017495"/>
<dbReference type="EMBL" id="FNND01000001">
    <property type="protein sequence ID" value="SDW26121.1"/>
    <property type="molecule type" value="Genomic_DNA"/>
</dbReference>
<evidence type="ECO:0000256" key="4">
    <source>
        <dbReference type="ARBA" id="ARBA00022679"/>
    </source>
</evidence>
<evidence type="ECO:0000256" key="13">
    <source>
        <dbReference type="ARBA" id="ARBA00023180"/>
    </source>
</evidence>
<reference evidence="15 16" key="1">
    <citation type="submission" date="2016-10" db="EMBL/GenBank/DDBJ databases">
        <authorList>
            <person name="Varghese N."/>
            <person name="Submissions S."/>
        </authorList>
    </citation>
    <scope>NUCLEOTIDE SEQUENCE [LARGE SCALE GENOMIC DNA]</scope>
    <source>
        <strain evidence="15 16">DSM 11449</strain>
    </source>
</reference>
<dbReference type="GO" id="GO:0050650">
    <property type="term" value="P:chondroitin sulfate proteoglycan biosynthetic process"/>
    <property type="evidence" value="ECO:0007669"/>
    <property type="project" value="TreeGrafter"/>
</dbReference>
<protein>
    <recommendedName>
        <fullName evidence="14">Peptide O-xylosyltransferase</fullName>
    </recommendedName>
</protein>
<evidence type="ECO:0000256" key="3">
    <source>
        <dbReference type="ARBA" id="ARBA00022676"/>
    </source>
</evidence>
<comment type="caution">
    <text evidence="15">The sequence shown here is derived from an EMBL/GenBank/DDBJ whole genome shotgun (WGS) entry which is preliminary data.</text>
</comment>
<dbReference type="Proteomes" id="UP000182771">
    <property type="component" value="Unassembled WGS sequence"/>
</dbReference>
<dbReference type="AlphaFoldDB" id="A0A1H2S3D7"/>
<dbReference type="GO" id="GO:0046872">
    <property type="term" value="F:metal ion binding"/>
    <property type="evidence" value="ECO:0007669"/>
    <property type="project" value="UniProtKB-KW"/>
</dbReference>
<keyword evidence="16" id="KW-1185">Reference proteome</keyword>
<keyword evidence="12" id="KW-1015">Disulfide bond</keyword>
<dbReference type="GO" id="GO:0016020">
    <property type="term" value="C:membrane"/>
    <property type="evidence" value="ECO:0007669"/>
    <property type="project" value="InterPro"/>
</dbReference>
<evidence type="ECO:0000256" key="1">
    <source>
        <dbReference type="ARBA" id="ARBA00004323"/>
    </source>
</evidence>
<keyword evidence="10" id="KW-0333">Golgi apparatus</keyword>
<evidence type="ECO:0000256" key="10">
    <source>
        <dbReference type="ARBA" id="ARBA00023034"/>
    </source>
</evidence>
<dbReference type="Pfam" id="PF02485">
    <property type="entry name" value="Branch"/>
    <property type="match status" value="1"/>
</dbReference>
<keyword evidence="9" id="KW-1133">Transmembrane helix</keyword>
<evidence type="ECO:0000256" key="9">
    <source>
        <dbReference type="ARBA" id="ARBA00022989"/>
    </source>
</evidence>
<evidence type="ECO:0000256" key="8">
    <source>
        <dbReference type="ARBA" id="ARBA00022968"/>
    </source>
</evidence>
<evidence type="ECO:0000256" key="11">
    <source>
        <dbReference type="ARBA" id="ARBA00023136"/>
    </source>
</evidence>
<keyword evidence="4" id="KW-0808">Transferase</keyword>
<evidence type="ECO:0000256" key="12">
    <source>
        <dbReference type="ARBA" id="ARBA00023157"/>
    </source>
</evidence>
<evidence type="ECO:0000256" key="6">
    <source>
        <dbReference type="ARBA" id="ARBA00022723"/>
    </source>
</evidence>
<evidence type="ECO:0000313" key="15">
    <source>
        <dbReference type="EMBL" id="SDW26121.1"/>
    </source>
</evidence>